<evidence type="ECO:0008006" key="3">
    <source>
        <dbReference type="Google" id="ProtNLM"/>
    </source>
</evidence>
<organism evidence="2">
    <name type="scientific">bacterium 19GA11TI05</name>
    <dbReference type="NCBI Taxonomy" id="2920688"/>
    <lineage>
        <taxon>Bacteria</taxon>
    </lineage>
</organism>
<dbReference type="EMBL" id="CP095362">
    <property type="protein sequence ID" value="XAG67164.1"/>
    <property type="molecule type" value="Genomic_DNA"/>
</dbReference>
<reference evidence="2" key="1">
    <citation type="submission" date="2022-03" db="EMBL/GenBank/DDBJ databases">
        <title>Sea Food Isolates.</title>
        <authorList>
            <person name="Li c."/>
        </authorList>
    </citation>
    <scope>NUCLEOTIDE SEQUENCE</scope>
    <source>
        <strain evidence="2">19GA11TI05</strain>
    </source>
</reference>
<protein>
    <recommendedName>
        <fullName evidence="3">DUF3995 domain-containing protein</fullName>
    </recommendedName>
</protein>
<gene>
    <name evidence="2" type="ORF">MRM81_09165</name>
</gene>
<dbReference type="AlphaFoldDB" id="A0AAU6U095"/>
<keyword evidence="1" id="KW-0812">Transmembrane</keyword>
<proteinExistence type="predicted"/>
<evidence type="ECO:0000313" key="2">
    <source>
        <dbReference type="EMBL" id="XAG67164.1"/>
    </source>
</evidence>
<keyword evidence="1" id="KW-1133">Transmembrane helix</keyword>
<feature type="transmembrane region" description="Helical" evidence="1">
    <location>
        <begin position="6"/>
        <end position="28"/>
    </location>
</feature>
<feature type="transmembrane region" description="Helical" evidence="1">
    <location>
        <begin position="83"/>
        <end position="102"/>
    </location>
</feature>
<sequence>MTAIALYTVSALLVLVALLHFGCLFTGAAGYRFLGAGERIAGLAEKGHWYPHFTAVSVGVFLTVVAVYAFVTAGGTTALPYAYLLLSAAATVFLVRSAVFPLMKNRFKGNSDRFWYISSFCSFILGALLAAGTWF</sequence>
<keyword evidence="1" id="KW-0472">Membrane</keyword>
<feature type="transmembrane region" description="Helical" evidence="1">
    <location>
        <begin position="114"/>
        <end position="134"/>
    </location>
</feature>
<name>A0AAU6U095_UNCXX</name>
<evidence type="ECO:0000256" key="1">
    <source>
        <dbReference type="SAM" id="Phobius"/>
    </source>
</evidence>
<feature type="transmembrane region" description="Helical" evidence="1">
    <location>
        <begin position="49"/>
        <end position="71"/>
    </location>
</feature>
<accession>A0AAU6U095</accession>